<dbReference type="RefSeq" id="WP_075053671.1">
    <property type="nucleotide sequence ID" value="NZ_CP007536.1"/>
</dbReference>
<dbReference type="Gene3D" id="1.10.238.260">
    <property type="match status" value="1"/>
</dbReference>
<name>A0A060HCK4_9ARCH</name>
<dbReference type="AlphaFoldDB" id="A0A060HCK4"/>
<dbReference type="SUPFAM" id="SSF51569">
    <property type="entry name" value="Aldolase"/>
    <property type="match status" value="1"/>
</dbReference>
<protein>
    <submittedName>
        <fullName evidence="4">(R)-citramalate synthase</fullName>
        <ecNumber evidence="4">2.3.1.182</ecNumber>
    </submittedName>
</protein>
<dbReference type="GO" id="GO:0046912">
    <property type="term" value="F:acyltransferase activity, acyl groups converted into alkyl on transfer"/>
    <property type="evidence" value="ECO:0007669"/>
    <property type="project" value="InterPro"/>
</dbReference>
<dbReference type="InterPro" id="IPR013785">
    <property type="entry name" value="Aldolase_TIM"/>
</dbReference>
<feature type="domain" description="Pyruvate carboxyltransferase" evidence="3">
    <location>
        <begin position="30"/>
        <end position="283"/>
    </location>
</feature>
<evidence type="ECO:0000256" key="2">
    <source>
        <dbReference type="ARBA" id="ARBA00022679"/>
    </source>
</evidence>
<dbReference type="PANTHER" id="PTHR42880">
    <property type="entry name" value="HOMOCITRATE SYNTHASE"/>
    <property type="match status" value="1"/>
</dbReference>
<dbReference type="GO" id="GO:0019752">
    <property type="term" value="P:carboxylic acid metabolic process"/>
    <property type="evidence" value="ECO:0007669"/>
    <property type="project" value="InterPro"/>
</dbReference>
<dbReference type="InterPro" id="IPR054691">
    <property type="entry name" value="LeuA/HCS_post-cat"/>
</dbReference>
<gene>
    <name evidence="4" type="primary">cimA</name>
    <name evidence="4" type="ORF">NVIE_002680</name>
</gene>
<dbReference type="STRING" id="926571.NVIE_002680"/>
<dbReference type="InterPro" id="IPR002034">
    <property type="entry name" value="AIPM/Hcit_synth_CS"/>
</dbReference>
<dbReference type="Proteomes" id="UP000027093">
    <property type="component" value="Chromosome"/>
</dbReference>
<dbReference type="InterPro" id="IPR000891">
    <property type="entry name" value="PYR_CT"/>
</dbReference>
<dbReference type="Pfam" id="PF00682">
    <property type="entry name" value="HMGL-like"/>
    <property type="match status" value="1"/>
</dbReference>
<dbReference type="EMBL" id="CP007536">
    <property type="protein sequence ID" value="AIC14454.1"/>
    <property type="molecule type" value="Genomic_DNA"/>
</dbReference>
<dbReference type="KEGG" id="nvn:NVIE_002680"/>
<dbReference type="PANTHER" id="PTHR42880:SF1">
    <property type="entry name" value="ISOPROPYLMALATE_HOMOCITRATE_CITRAMALATE SYNTHASE FAMILY PROTEIN"/>
    <property type="match status" value="1"/>
</dbReference>
<dbReference type="EC" id="2.3.1.182" evidence="4"/>
<dbReference type="Pfam" id="PF22617">
    <property type="entry name" value="HCS_D2"/>
    <property type="match status" value="1"/>
</dbReference>
<comment type="similarity">
    <text evidence="1">Belongs to the alpha-IPM synthase/homocitrate synthase family.</text>
</comment>
<evidence type="ECO:0000313" key="4">
    <source>
        <dbReference type="EMBL" id="AIC14454.1"/>
    </source>
</evidence>
<dbReference type="OrthoDB" id="6555at2157"/>
<evidence type="ECO:0000256" key="1">
    <source>
        <dbReference type="ARBA" id="ARBA00006154"/>
    </source>
</evidence>
<keyword evidence="2 4" id="KW-0808">Transferase</keyword>
<evidence type="ECO:0000259" key="3">
    <source>
        <dbReference type="PROSITE" id="PS50991"/>
    </source>
</evidence>
<proteinExistence type="inferred from homology"/>
<accession>A0A060HCK4</accession>
<dbReference type="PROSITE" id="PS00816">
    <property type="entry name" value="AIPM_HOMOCIT_SYNTH_2"/>
    <property type="match status" value="1"/>
</dbReference>
<dbReference type="HOGENOM" id="CLU_022158_4_2_2"/>
<reference evidence="4 5" key="1">
    <citation type="journal article" date="2014" name="Int. J. Syst. Evol. Microbiol.">
        <title>Nitrososphaera viennensis gen. nov., sp. nov., an aerobic and mesophilic, ammonia-oxidizing archaeon from soil and a member of the archaeal phylum Thaumarchaeota.</title>
        <authorList>
            <person name="Stieglmeier M."/>
            <person name="Klingl A."/>
            <person name="Alves R.J."/>
            <person name="Rittmann S.K."/>
            <person name="Melcher M."/>
            <person name="Leisch N."/>
            <person name="Schleper C."/>
        </authorList>
    </citation>
    <scope>NUCLEOTIDE SEQUENCE [LARGE SCALE GENOMIC DNA]</scope>
    <source>
        <strain evidence="4">EN76</strain>
    </source>
</reference>
<organism evidence="4 5">
    <name type="scientific">Nitrososphaera viennensis EN76</name>
    <dbReference type="NCBI Taxonomy" id="926571"/>
    <lineage>
        <taxon>Archaea</taxon>
        <taxon>Nitrososphaerota</taxon>
        <taxon>Nitrososphaeria</taxon>
        <taxon>Nitrososphaerales</taxon>
        <taxon>Nitrososphaeraceae</taxon>
        <taxon>Nitrososphaera</taxon>
    </lineage>
</organism>
<dbReference type="GeneID" id="74945527"/>
<evidence type="ECO:0000313" key="5">
    <source>
        <dbReference type="Proteomes" id="UP000027093"/>
    </source>
</evidence>
<dbReference type="Gene3D" id="3.20.20.70">
    <property type="entry name" value="Aldolase class I"/>
    <property type="match status" value="1"/>
</dbReference>
<dbReference type="PROSITE" id="PS50991">
    <property type="entry name" value="PYR_CT"/>
    <property type="match status" value="1"/>
</dbReference>
<keyword evidence="4" id="KW-0012">Acyltransferase</keyword>
<sequence>MSLKSDDPNYYAHMYNRMGGPDAATSGRKIRILDSTLREGEQHPGVNFTTKQRIQIAWMLDSFGVDQIEISPVVSPDHVEATKTIIKQGLRADIVAHVRAIKSDVDIAIGCGATWVATYMGISDIHLAAKLKISREEAKIRALEVADYIKSHGLKSRFTMEDASRTEPEFLIDMCKEMNRRGIERISIPDTVGIMRPRGMFSLVKMVYDNIDRSKTSLDVHCHNDIGLALANALAGCEAGADQIHTTIDGFGERTGIPALAETAVALSLIYRANNDLRLHMIKDLSRTMSEYVDLGIPESKPIVGDSAYKHKAGTHLAAILRNPAAYEILEPKAVGNRRKIVFGELAGKNGAAYLLSLLGLETSKHEAEQLAKGLKELRMGDILELYLDDRLERKILNDAPMKIGQKE</sequence>
<keyword evidence="5" id="KW-1185">Reference proteome</keyword>